<comment type="caution">
    <text evidence="3">The sequence shown here is derived from an EMBL/GenBank/DDBJ whole genome shotgun (WGS) entry which is preliminary data.</text>
</comment>
<reference evidence="3" key="2">
    <citation type="journal article" date="2022" name="Microbiol. Resour. Announc.">
        <title>Metagenome Sequencing to Explore Phylogenomics of Terrestrial Cyanobacteria.</title>
        <authorList>
            <person name="Ward R.D."/>
            <person name="Stajich J.E."/>
            <person name="Johansen J.R."/>
            <person name="Huntemann M."/>
            <person name="Clum A."/>
            <person name="Foster B."/>
            <person name="Foster B."/>
            <person name="Roux S."/>
            <person name="Palaniappan K."/>
            <person name="Varghese N."/>
            <person name="Mukherjee S."/>
            <person name="Reddy T.B.K."/>
            <person name="Daum C."/>
            <person name="Copeland A."/>
            <person name="Chen I.A."/>
            <person name="Ivanova N.N."/>
            <person name="Kyrpides N.C."/>
            <person name="Shapiro N."/>
            <person name="Eloe-Fadrosh E.A."/>
            <person name="Pietrasiak N."/>
        </authorList>
    </citation>
    <scope>NUCLEOTIDE SEQUENCE</scope>
    <source>
        <strain evidence="3">GSE-TBD4-15B</strain>
    </source>
</reference>
<gene>
    <name evidence="3" type="ORF">KME07_14855</name>
</gene>
<protein>
    <submittedName>
        <fullName evidence="3">DUF2294 domain-containing protein</fullName>
    </submittedName>
</protein>
<reference evidence="3" key="1">
    <citation type="submission" date="2021-05" db="EMBL/GenBank/DDBJ databases">
        <authorList>
            <person name="Pietrasiak N."/>
            <person name="Ward R."/>
            <person name="Stajich J.E."/>
            <person name="Kurbessoian T."/>
        </authorList>
    </citation>
    <scope>NUCLEOTIDE SEQUENCE</scope>
    <source>
        <strain evidence="3">GSE-TBD4-15B</strain>
    </source>
</reference>
<evidence type="ECO:0000256" key="1">
    <source>
        <dbReference type="SAM" id="MobiDB-lite"/>
    </source>
</evidence>
<organism evidence="3 4">
    <name type="scientific">Pegethrix bostrychoides GSE-TBD4-15B</name>
    <dbReference type="NCBI Taxonomy" id="2839662"/>
    <lineage>
        <taxon>Bacteria</taxon>
        <taxon>Bacillati</taxon>
        <taxon>Cyanobacteriota</taxon>
        <taxon>Cyanophyceae</taxon>
        <taxon>Oculatellales</taxon>
        <taxon>Oculatellaceae</taxon>
        <taxon>Pegethrix</taxon>
    </lineage>
</organism>
<feature type="region of interest" description="Disordered" evidence="1">
    <location>
        <begin position="125"/>
        <end position="148"/>
    </location>
</feature>
<sequence length="148" mass="16347">MSFQILTRGQLERTLSQNIQALYRNLLGHQTGKVTCQLVDEKLTIVIENSATQPEKLLANEGQVSLAEQLCTCLNSAIRPQIKLLIEQVLSVNVLDLLGEATLVTDRTGLIAILDAIPKMRISAESQRMPKQKLSQSEPSSEPSHELT</sequence>
<name>A0A951PBV1_9CYAN</name>
<feature type="compositionally biased region" description="Low complexity" evidence="1">
    <location>
        <begin position="132"/>
        <end position="142"/>
    </location>
</feature>
<dbReference type="InterPro" id="IPR018745">
    <property type="entry name" value="MpsC"/>
</dbReference>
<dbReference type="AlphaFoldDB" id="A0A951PBV1"/>
<dbReference type="Proteomes" id="UP000707356">
    <property type="component" value="Unassembled WGS sequence"/>
</dbReference>
<evidence type="ECO:0000313" key="4">
    <source>
        <dbReference type="Proteomes" id="UP000707356"/>
    </source>
</evidence>
<proteinExistence type="predicted"/>
<evidence type="ECO:0000259" key="2">
    <source>
        <dbReference type="Pfam" id="PF10057"/>
    </source>
</evidence>
<feature type="domain" description="Na+-translocating membrane potential-generating system MpsC" evidence="2">
    <location>
        <begin position="7"/>
        <end position="115"/>
    </location>
</feature>
<evidence type="ECO:0000313" key="3">
    <source>
        <dbReference type="EMBL" id="MBW4466701.1"/>
    </source>
</evidence>
<dbReference type="Pfam" id="PF10057">
    <property type="entry name" value="MpsC"/>
    <property type="match status" value="1"/>
</dbReference>
<dbReference type="EMBL" id="JAHHHV010000070">
    <property type="protein sequence ID" value="MBW4466701.1"/>
    <property type="molecule type" value="Genomic_DNA"/>
</dbReference>
<accession>A0A951PBV1</accession>